<sequence length="71" mass="7522">MAMTAEERGRAAEDAVAALRAELARLGVTLPSLRVDPLTMAAEAPYPLVELGRCNLDTAMRLVAVLRGASK</sequence>
<evidence type="ECO:0000313" key="2">
    <source>
        <dbReference type="Proteomes" id="UP000316806"/>
    </source>
</evidence>
<dbReference type="RefSeq" id="WP_144004100.1">
    <property type="nucleotide sequence ID" value="NZ_CP040916.1"/>
</dbReference>
<dbReference type="EMBL" id="CP040916">
    <property type="protein sequence ID" value="QDQ12236.1"/>
    <property type="molecule type" value="Genomic_DNA"/>
</dbReference>
<dbReference type="AlphaFoldDB" id="A0A516R9A0"/>
<gene>
    <name evidence="1" type="ORF">FH965_17975</name>
</gene>
<organism evidence="1 2">
    <name type="scientific">Streptomyces spectabilis</name>
    <dbReference type="NCBI Taxonomy" id="68270"/>
    <lineage>
        <taxon>Bacteria</taxon>
        <taxon>Bacillati</taxon>
        <taxon>Actinomycetota</taxon>
        <taxon>Actinomycetes</taxon>
        <taxon>Kitasatosporales</taxon>
        <taxon>Streptomycetaceae</taxon>
        <taxon>Streptomyces</taxon>
    </lineage>
</organism>
<accession>A0A516R9A0</accession>
<proteinExistence type="predicted"/>
<name>A0A516R9A0_STRST</name>
<dbReference type="Proteomes" id="UP000316806">
    <property type="component" value="Chromosome"/>
</dbReference>
<evidence type="ECO:0000313" key="1">
    <source>
        <dbReference type="EMBL" id="QDQ12236.1"/>
    </source>
</evidence>
<protein>
    <submittedName>
        <fullName evidence="1">Uncharacterized protein</fullName>
    </submittedName>
</protein>
<reference evidence="1 2" key="1">
    <citation type="journal article" date="2019" name="J. Ind. Microbiol. Biotechnol.">
        <title>The complete genomic sequence of Streptomyces spectabilis NRRL-2792 and identification of secondary metabolite biosynthetic gene clusters.</title>
        <authorList>
            <person name="Sinha A."/>
            <person name="Phillips-Salemka S."/>
            <person name="Niraula T.A."/>
            <person name="Short K.A."/>
            <person name="Niraula N.P."/>
        </authorList>
    </citation>
    <scope>NUCLEOTIDE SEQUENCE [LARGE SCALE GENOMIC DNA]</scope>
    <source>
        <strain evidence="1 2">NRRL 2792</strain>
    </source>
</reference>